<dbReference type="Pfam" id="PF01529">
    <property type="entry name" value="DHHC"/>
    <property type="match status" value="1"/>
</dbReference>
<comment type="domain">
    <text evidence="7">The DHHC domain is required for palmitoyltransferase activity.</text>
</comment>
<comment type="subcellular location">
    <subcellularLocation>
        <location evidence="1">Membrane</location>
        <topology evidence="1">Multi-pass membrane protein</topology>
    </subcellularLocation>
</comment>
<dbReference type="OrthoDB" id="9909019at2759"/>
<feature type="transmembrane region" description="Helical" evidence="7">
    <location>
        <begin position="225"/>
        <end position="250"/>
    </location>
</feature>
<dbReference type="PANTHER" id="PTHR12246">
    <property type="entry name" value="PALMITOYLTRANSFERASE ZDHHC16"/>
    <property type="match status" value="1"/>
</dbReference>
<evidence type="ECO:0000313" key="11">
    <source>
        <dbReference type="Proteomes" id="UP000194236"/>
    </source>
</evidence>
<accession>A0A1Y3B0S2</accession>
<evidence type="ECO:0000256" key="1">
    <source>
        <dbReference type="ARBA" id="ARBA00004141"/>
    </source>
</evidence>
<dbReference type="GO" id="GO:0019706">
    <property type="term" value="F:protein-cysteine S-palmitoyltransferase activity"/>
    <property type="evidence" value="ECO:0007669"/>
    <property type="project" value="UniProtKB-EC"/>
</dbReference>
<dbReference type="InterPro" id="IPR001594">
    <property type="entry name" value="Palmitoyltrfase_DHHC"/>
</dbReference>
<reference evidence="10 11" key="1">
    <citation type="submission" date="2017-03" db="EMBL/GenBank/DDBJ databases">
        <title>Genome Survey of Euroglyphus maynei.</title>
        <authorList>
            <person name="Arlian L.G."/>
            <person name="Morgan M.S."/>
            <person name="Rider S.D."/>
        </authorList>
    </citation>
    <scope>NUCLEOTIDE SEQUENCE [LARGE SCALE GENOMIC DNA]</scope>
    <source>
        <strain evidence="10">Arlian Lab</strain>
        <tissue evidence="10">Whole body</tissue>
    </source>
</reference>
<dbReference type="AlphaFoldDB" id="A0A1Y3B0S2"/>
<keyword evidence="2 7" id="KW-0808">Transferase</keyword>
<gene>
    <name evidence="10" type="ORF">BLA29_001159</name>
</gene>
<evidence type="ECO:0000256" key="2">
    <source>
        <dbReference type="ARBA" id="ARBA00022679"/>
    </source>
</evidence>
<comment type="catalytic activity">
    <reaction evidence="7">
        <text>L-cysteinyl-[protein] + hexadecanoyl-CoA = S-hexadecanoyl-L-cysteinyl-[protein] + CoA</text>
        <dbReference type="Rhea" id="RHEA:36683"/>
        <dbReference type="Rhea" id="RHEA-COMP:10131"/>
        <dbReference type="Rhea" id="RHEA-COMP:11032"/>
        <dbReference type="ChEBI" id="CHEBI:29950"/>
        <dbReference type="ChEBI" id="CHEBI:57287"/>
        <dbReference type="ChEBI" id="CHEBI:57379"/>
        <dbReference type="ChEBI" id="CHEBI:74151"/>
        <dbReference type="EC" id="2.3.1.225"/>
    </reaction>
</comment>
<dbReference type="Proteomes" id="UP000194236">
    <property type="component" value="Unassembled WGS sequence"/>
</dbReference>
<dbReference type="EMBL" id="MUJZ01053915">
    <property type="protein sequence ID" value="OTF72945.1"/>
    <property type="molecule type" value="Genomic_DNA"/>
</dbReference>
<feature type="transmembrane region" description="Helical" evidence="7">
    <location>
        <begin position="42"/>
        <end position="62"/>
    </location>
</feature>
<dbReference type="PROSITE" id="PS50216">
    <property type="entry name" value="DHHC"/>
    <property type="match status" value="1"/>
</dbReference>
<keyword evidence="6 7" id="KW-0012">Acyltransferase</keyword>
<feature type="region of interest" description="Disordered" evidence="8">
    <location>
        <begin position="340"/>
        <end position="362"/>
    </location>
</feature>
<feature type="transmembrane region" description="Helical" evidence="7">
    <location>
        <begin position="189"/>
        <end position="213"/>
    </location>
</feature>
<keyword evidence="11" id="KW-1185">Reference proteome</keyword>
<evidence type="ECO:0000259" key="9">
    <source>
        <dbReference type="Pfam" id="PF01529"/>
    </source>
</evidence>
<evidence type="ECO:0000256" key="6">
    <source>
        <dbReference type="ARBA" id="ARBA00023315"/>
    </source>
</evidence>
<feature type="domain" description="Palmitoyltransferase DHHC" evidence="9">
    <location>
        <begin position="144"/>
        <end position="263"/>
    </location>
</feature>
<dbReference type="EC" id="2.3.1.225" evidence="7"/>
<evidence type="ECO:0000313" key="10">
    <source>
        <dbReference type="EMBL" id="OTF72945.1"/>
    </source>
</evidence>
<evidence type="ECO:0000256" key="7">
    <source>
        <dbReference type="RuleBase" id="RU079119"/>
    </source>
</evidence>
<dbReference type="GO" id="GO:0016020">
    <property type="term" value="C:membrane"/>
    <property type="evidence" value="ECO:0007669"/>
    <property type="project" value="UniProtKB-SubCell"/>
</dbReference>
<organism evidence="10 11">
    <name type="scientific">Euroglyphus maynei</name>
    <name type="common">Mayne's house dust mite</name>
    <dbReference type="NCBI Taxonomy" id="6958"/>
    <lineage>
        <taxon>Eukaryota</taxon>
        <taxon>Metazoa</taxon>
        <taxon>Ecdysozoa</taxon>
        <taxon>Arthropoda</taxon>
        <taxon>Chelicerata</taxon>
        <taxon>Arachnida</taxon>
        <taxon>Acari</taxon>
        <taxon>Acariformes</taxon>
        <taxon>Sarcoptiformes</taxon>
        <taxon>Astigmata</taxon>
        <taxon>Psoroptidia</taxon>
        <taxon>Analgoidea</taxon>
        <taxon>Pyroglyphidae</taxon>
        <taxon>Pyroglyphinae</taxon>
        <taxon>Euroglyphus</taxon>
    </lineage>
</organism>
<keyword evidence="4 7" id="KW-1133">Transmembrane helix</keyword>
<comment type="caution">
    <text evidence="10">The sequence shown here is derived from an EMBL/GenBank/DDBJ whole genome shotgun (WGS) entry which is preliminary data.</text>
</comment>
<name>A0A1Y3B0S2_EURMA</name>
<keyword evidence="5 7" id="KW-0472">Membrane</keyword>
<proteinExistence type="inferred from homology"/>
<evidence type="ECO:0000256" key="4">
    <source>
        <dbReference type="ARBA" id="ARBA00022989"/>
    </source>
</evidence>
<feature type="compositionally biased region" description="Low complexity" evidence="8">
    <location>
        <begin position="350"/>
        <end position="362"/>
    </location>
</feature>
<keyword evidence="3 7" id="KW-0812">Transmembrane</keyword>
<sequence>MMDVERNRSHIRHNHPIGPSSNNSSPYKCLCQFIRLARYLPFALIFTLYLWGLYVYMYFVIYKYYEQNLARALLVIFFIPFYLLSLISYVKCVFSNHRPIAPEFTIPDVMRLNQMTEDERNQSFESLIQARNLPIFTRAYNGHVRFCPKCLVLKPDRAHHCSTCGKCICKMDHHCHWVSNCVAFDNYKYFILFLFYTSILCLYVVLSSVKLFLKFWRDESYPGKFQVFFLVLFCFIFSLSILILLSYHIYLVCKNVTTLESYQTPRFRQYEYDYYRFNLGCKRNLISVFGDNKLYWFLPIYNSLGDGHYYQLPLIPGIFDKSTSMTVCDVTSSSYPQALLQQQQPPPPQLFQHPQSSSFNNI</sequence>
<protein>
    <recommendedName>
        <fullName evidence="7">Palmitoyltransferase</fullName>
        <ecNumber evidence="7">2.3.1.225</ecNumber>
    </recommendedName>
</protein>
<evidence type="ECO:0000256" key="3">
    <source>
        <dbReference type="ARBA" id="ARBA00022692"/>
    </source>
</evidence>
<evidence type="ECO:0000256" key="8">
    <source>
        <dbReference type="SAM" id="MobiDB-lite"/>
    </source>
</evidence>
<dbReference type="InterPro" id="IPR039859">
    <property type="entry name" value="PFA4/ZDH16/20/ERF2-like"/>
</dbReference>
<evidence type="ECO:0000256" key="5">
    <source>
        <dbReference type="ARBA" id="ARBA00023136"/>
    </source>
</evidence>
<comment type="similarity">
    <text evidence="7">Belongs to the DHHC palmitoyltransferase family.</text>
</comment>
<feature type="region of interest" description="Disordered" evidence="8">
    <location>
        <begin position="1"/>
        <end position="22"/>
    </location>
</feature>
<feature type="transmembrane region" description="Helical" evidence="7">
    <location>
        <begin position="69"/>
        <end position="90"/>
    </location>
</feature>